<dbReference type="Proteomes" id="UP000009183">
    <property type="component" value="Chromosome 18, unordered"/>
</dbReference>
<protein>
    <submittedName>
        <fullName evidence="1">Uncharacterized protein</fullName>
    </submittedName>
</protein>
<organism evidence="1 2">
    <name type="scientific">Vitis vinifera</name>
    <name type="common">Grape</name>
    <dbReference type="NCBI Taxonomy" id="29760"/>
    <lineage>
        <taxon>Eukaryota</taxon>
        <taxon>Viridiplantae</taxon>
        <taxon>Streptophyta</taxon>
        <taxon>Embryophyta</taxon>
        <taxon>Tracheophyta</taxon>
        <taxon>Spermatophyta</taxon>
        <taxon>Magnoliopsida</taxon>
        <taxon>eudicotyledons</taxon>
        <taxon>Gunneridae</taxon>
        <taxon>Pentapetalae</taxon>
        <taxon>rosids</taxon>
        <taxon>Vitales</taxon>
        <taxon>Vitaceae</taxon>
        <taxon>Viteae</taxon>
        <taxon>Vitis</taxon>
    </lineage>
</organism>
<accession>F6HN15</accession>
<dbReference type="HOGENOM" id="CLU_3434299_0_0_1"/>
<dbReference type="EMBL" id="FN595996">
    <property type="protein sequence ID" value="CCB56070.1"/>
    <property type="molecule type" value="Genomic_DNA"/>
</dbReference>
<proteinExistence type="predicted"/>
<evidence type="ECO:0000313" key="1">
    <source>
        <dbReference type="EMBL" id="CCB56070.1"/>
    </source>
</evidence>
<gene>
    <name evidence="1" type="ordered locus">VIT_18s0001g05190</name>
</gene>
<evidence type="ECO:0000313" key="2">
    <source>
        <dbReference type="Proteomes" id="UP000009183"/>
    </source>
</evidence>
<dbReference type="InParanoid" id="F6HN15"/>
<keyword evidence="2" id="KW-1185">Reference proteome</keyword>
<sequence>MTVGLVTKWMSEEIP</sequence>
<reference evidence="2" key="1">
    <citation type="journal article" date="2007" name="Nature">
        <title>The grapevine genome sequence suggests ancestral hexaploidization in major angiosperm phyla.</title>
        <authorList>
            <consortium name="The French-Italian Public Consortium for Grapevine Genome Characterization."/>
            <person name="Jaillon O."/>
            <person name="Aury J.-M."/>
            <person name="Noel B."/>
            <person name="Policriti A."/>
            <person name="Clepet C."/>
            <person name="Casagrande A."/>
            <person name="Choisne N."/>
            <person name="Aubourg S."/>
            <person name="Vitulo N."/>
            <person name="Jubin C."/>
            <person name="Vezzi A."/>
            <person name="Legeai F."/>
            <person name="Hugueney P."/>
            <person name="Dasilva C."/>
            <person name="Horner D."/>
            <person name="Mica E."/>
            <person name="Jublot D."/>
            <person name="Poulain J."/>
            <person name="Bruyere C."/>
            <person name="Billault A."/>
            <person name="Segurens B."/>
            <person name="Gouyvenoux M."/>
            <person name="Ugarte E."/>
            <person name="Cattonaro F."/>
            <person name="Anthouard V."/>
            <person name="Vico V."/>
            <person name="Del Fabbro C."/>
            <person name="Alaux M."/>
            <person name="Di Gaspero G."/>
            <person name="Dumas V."/>
            <person name="Felice N."/>
            <person name="Paillard S."/>
            <person name="Juman I."/>
            <person name="Moroldo M."/>
            <person name="Scalabrin S."/>
            <person name="Canaguier A."/>
            <person name="Le Clainche I."/>
            <person name="Malacrida G."/>
            <person name="Durand E."/>
            <person name="Pesole G."/>
            <person name="Laucou V."/>
            <person name="Chatelet P."/>
            <person name="Merdinoglu D."/>
            <person name="Delledonne M."/>
            <person name="Pezzotti M."/>
            <person name="Lecharny A."/>
            <person name="Scarpelli C."/>
            <person name="Artiguenave F."/>
            <person name="Pe M.E."/>
            <person name="Valle G."/>
            <person name="Morgante M."/>
            <person name="Caboche M."/>
            <person name="Adam-Blondon A.-F."/>
            <person name="Weissenbach J."/>
            <person name="Quetier F."/>
            <person name="Wincker P."/>
        </authorList>
    </citation>
    <scope>NUCLEOTIDE SEQUENCE [LARGE SCALE GENOMIC DNA]</scope>
    <source>
        <strain evidence="2">cv. Pinot noir / PN40024</strain>
    </source>
</reference>
<name>F6HN15_VITVI</name>